<dbReference type="GO" id="GO:0005524">
    <property type="term" value="F:ATP binding"/>
    <property type="evidence" value="ECO:0007669"/>
    <property type="project" value="UniProtKB-KW"/>
</dbReference>
<dbReference type="InterPro" id="IPR009003">
    <property type="entry name" value="Peptidase_S1_PA"/>
</dbReference>
<dbReference type="EMBL" id="MN606296">
    <property type="protein sequence ID" value="QJY30843.1"/>
    <property type="molecule type" value="Genomic_RNA"/>
</dbReference>
<organism evidence="12">
    <name type="scientific">Leguminosae-associated picorna-like virus 1</name>
    <dbReference type="NCBI Taxonomy" id="2738897"/>
    <lineage>
        <taxon>Viruses</taxon>
        <taxon>Riboviria</taxon>
        <taxon>Orthornavirae</taxon>
        <taxon>Pisuviricota</taxon>
        <taxon>Pisoniviricetes</taxon>
        <taxon>Picornavirales</taxon>
    </lineage>
</organism>
<feature type="domain" description="SF3 helicase" evidence="11">
    <location>
        <begin position="1"/>
        <end position="77"/>
    </location>
</feature>
<dbReference type="PROSITE" id="PS51218">
    <property type="entry name" value="SF3_HELICASE_2"/>
    <property type="match status" value="1"/>
</dbReference>
<keyword evidence="8" id="KW-0067">ATP-binding</keyword>
<dbReference type="Pfam" id="PF00680">
    <property type="entry name" value="RdRP_1"/>
    <property type="match status" value="1"/>
</dbReference>
<keyword evidence="4" id="KW-0548">Nucleotidyltransferase</keyword>
<dbReference type="GO" id="GO:0006508">
    <property type="term" value="P:proteolysis"/>
    <property type="evidence" value="ECO:0007669"/>
    <property type="project" value="UniProtKB-KW"/>
</dbReference>
<dbReference type="GO" id="GO:0008234">
    <property type="term" value="F:cysteine-type peptidase activity"/>
    <property type="evidence" value="ECO:0007669"/>
    <property type="project" value="UniProtKB-KW"/>
</dbReference>
<dbReference type="GO" id="GO:0003968">
    <property type="term" value="F:RNA-directed RNA polymerase activity"/>
    <property type="evidence" value="ECO:0007669"/>
    <property type="project" value="UniProtKB-KW"/>
</dbReference>
<evidence type="ECO:0000256" key="8">
    <source>
        <dbReference type="ARBA" id="ARBA00022840"/>
    </source>
</evidence>
<dbReference type="GO" id="GO:0006351">
    <property type="term" value="P:DNA-templated transcription"/>
    <property type="evidence" value="ECO:0007669"/>
    <property type="project" value="InterPro"/>
</dbReference>
<evidence type="ECO:0000256" key="3">
    <source>
        <dbReference type="ARBA" id="ARBA00022679"/>
    </source>
</evidence>
<evidence type="ECO:0000259" key="11">
    <source>
        <dbReference type="PROSITE" id="PS51218"/>
    </source>
</evidence>
<name>A0A6M6I3W3_9VIRU</name>
<evidence type="ECO:0000313" key="12">
    <source>
        <dbReference type="EMBL" id="QJY30843.1"/>
    </source>
</evidence>
<dbReference type="InterPro" id="IPR043502">
    <property type="entry name" value="DNA/RNA_pol_sf"/>
</dbReference>
<dbReference type="SUPFAM" id="SSF50494">
    <property type="entry name" value="Trypsin-like serine proteases"/>
    <property type="match status" value="1"/>
</dbReference>
<feature type="region of interest" description="Disordered" evidence="10">
    <location>
        <begin position="209"/>
        <end position="232"/>
    </location>
</feature>
<keyword evidence="7" id="KW-0788">Thiol protease</keyword>
<keyword evidence="5" id="KW-0547">Nucleotide-binding</keyword>
<evidence type="ECO:0000256" key="1">
    <source>
        <dbReference type="ARBA" id="ARBA00022484"/>
    </source>
</evidence>
<evidence type="ECO:0000256" key="5">
    <source>
        <dbReference type="ARBA" id="ARBA00022741"/>
    </source>
</evidence>
<dbReference type="GO" id="GO:0003723">
    <property type="term" value="F:RNA binding"/>
    <property type="evidence" value="ECO:0007669"/>
    <property type="project" value="InterPro"/>
</dbReference>
<keyword evidence="6" id="KW-0378">Hydrolase</keyword>
<keyword evidence="1" id="KW-0696">RNA-directed RNA polymerase</keyword>
<dbReference type="InterPro" id="IPR014759">
    <property type="entry name" value="Helicase_SF3_ssRNA_vir"/>
</dbReference>
<keyword evidence="2" id="KW-0645">Protease</keyword>
<keyword evidence="9" id="KW-0693">Viral RNA replication</keyword>
<keyword evidence="3" id="KW-0808">Transferase</keyword>
<evidence type="ECO:0000256" key="4">
    <source>
        <dbReference type="ARBA" id="ARBA00022695"/>
    </source>
</evidence>
<protein>
    <submittedName>
        <fullName evidence="12">Nonstructural protein</fullName>
    </submittedName>
</protein>
<reference evidence="12" key="1">
    <citation type="submission" date="2019-10" db="EMBL/GenBank/DDBJ databases">
        <authorList>
            <person name="Yang J."/>
            <person name="Liu Q."/>
            <person name="Zhang W."/>
        </authorList>
    </citation>
    <scope>NUCLEOTIDE SEQUENCE</scope>
    <source>
        <strain evidence="12">Pt119-dic-3</strain>
    </source>
</reference>
<dbReference type="SUPFAM" id="SSF56672">
    <property type="entry name" value="DNA/RNA polymerases"/>
    <property type="match status" value="1"/>
</dbReference>
<evidence type="ECO:0000256" key="9">
    <source>
        <dbReference type="ARBA" id="ARBA00022953"/>
    </source>
</evidence>
<accession>A0A6M6I3W3</accession>
<proteinExistence type="predicted"/>
<evidence type="ECO:0000256" key="6">
    <source>
        <dbReference type="ARBA" id="ARBA00022801"/>
    </source>
</evidence>
<evidence type="ECO:0000256" key="7">
    <source>
        <dbReference type="ARBA" id="ARBA00022807"/>
    </source>
</evidence>
<sequence>MELIRAGQIFDYVLHSAALHDKGNLHFGAKMIFCTTNIEKIQSNVIRCVAALERRFKFQVQLIPKREYAVDPDKHDKKTWRLDVNKAGPAFNRDVYTFTSLDEKNSFQDVTYEQFKNMLIAEFRSLEAKFNKFFVEPDRERDERIRERIAANNAQGKAIPPIPETGAYRFKTNMNGDAPAESPLNALQTEMRLNDQLLSEGTITPEEHDMLSKESLSKVPSPTSTPPEEEVEPMEIAQAQKERIFESDHDSPYAKEMMPQASLYEKYLTQRAARYVRFGERIANAGQSLIADAEIDLNQEFDNMSRDRLIQHDSSIVGHHDLYTQFATWAFEKHPQLNESSCAVIAHYYVSLYLKLKGGTPEQQLAAKALLVKEEFMKRNLFIGLVHAIRKDTFNDKYESSLLEASWHKRIFMRTRDFIGDWLSKLGAWFVLPVTFLEWVGKIALTIVAFKLIVWGVGALIGSIKRSLVSTFKSATGQDVDLDDDGELIVNASGEPRKRAQWRRRRVGVKHVQHVNCGPDKTCTDVVTKMINRNIFVIPQRGVITFLYGQVAVMNAHLYNWFVKNTKLKDDDSIKIHSASGSVELDVLVRDIRAGQLVTDHGERDLVSFVATTIQPRPDIRHHIITESSMASIASSPILAPVLTFDENHNAIGVVMHVVNATIDHDIDAVDDDGTVYHYARFWKYPNFGLDRGHSGTPTFIYDSRRRAKFSGIHSSSSGVYGCSVVFTSDMVNTITKRYPNQIIELAENVNHGNSVSDLPRDVFVPNSGVNPTPVPGLPFVRFTEPPRLGGKSKIILSELGFVGLEGFERQTLPASIKPIEVNGVVVNPALLALSKYAKPQLHPLNFSLFQHAAKFKLHHIMSNEVHRVPRTIMSYEEAVLGNPEDSIWKSIPRGTSYGYILGPDKKPIHLGNPETSKKFFFGDGPEFDLKNPNALWLHKEVMNILQHAKRGIRLEHVYMDCPKMDERRKIEKVKAGKVRFISATPLPFLIVCRMLFGNFAKSLMHNRIRNGLTAGINVHSNEWSDLRDHFRHHGTNLMAGDVDGCDTSLDQTGLHNIGHEIVIPWHDDNEEWGLARSVIWCDVENSKHVYGHAIYEWLGRMPSGVFITSGVESGEDCAEAAVDVEAGTPVGDEDT</sequence>
<evidence type="ECO:0000256" key="2">
    <source>
        <dbReference type="ARBA" id="ARBA00022670"/>
    </source>
</evidence>
<evidence type="ECO:0000256" key="10">
    <source>
        <dbReference type="SAM" id="MobiDB-lite"/>
    </source>
</evidence>
<dbReference type="InterPro" id="IPR001205">
    <property type="entry name" value="RNA-dir_pol_C"/>
</dbReference>